<dbReference type="WBParaSite" id="jg10143">
    <property type="protein sequence ID" value="jg10143"/>
    <property type="gene ID" value="jg10143"/>
</dbReference>
<name>A0A915CL64_9BILA</name>
<protein>
    <submittedName>
        <fullName evidence="2">Uncharacterized protein</fullName>
    </submittedName>
</protein>
<accession>A0A915CL64</accession>
<dbReference type="InterPro" id="IPR042089">
    <property type="entry name" value="Peptidase_M13_dom_2"/>
</dbReference>
<dbReference type="SUPFAM" id="SSF55486">
    <property type="entry name" value="Metalloproteases ('zincins'), catalytic domain"/>
    <property type="match status" value="1"/>
</dbReference>
<dbReference type="AlphaFoldDB" id="A0A915CL64"/>
<evidence type="ECO:0000313" key="2">
    <source>
        <dbReference type="WBParaSite" id="jg10143"/>
    </source>
</evidence>
<proteinExistence type="predicted"/>
<sequence length="88" mass="10625">MTSKVKKAALKKASLLKTHVGYFNDIFDEFTILKRYKDYKLKKEMSFVEILWKLDEWEMNYLLRTFSQPPNIMTTLCEWMPNMFDNST</sequence>
<dbReference type="GO" id="GO:0008237">
    <property type="term" value="F:metallopeptidase activity"/>
    <property type="evidence" value="ECO:0007669"/>
    <property type="project" value="InterPro"/>
</dbReference>
<dbReference type="Gene3D" id="1.10.1380.10">
    <property type="entry name" value="Neutral endopeptidase , domain2"/>
    <property type="match status" value="1"/>
</dbReference>
<reference evidence="2" key="1">
    <citation type="submission" date="2022-11" db="UniProtKB">
        <authorList>
            <consortium name="WormBaseParasite"/>
        </authorList>
    </citation>
    <scope>IDENTIFICATION</scope>
</reference>
<dbReference type="InterPro" id="IPR024079">
    <property type="entry name" value="MetalloPept_cat_dom_sf"/>
</dbReference>
<evidence type="ECO:0000313" key="1">
    <source>
        <dbReference type="Proteomes" id="UP000887574"/>
    </source>
</evidence>
<organism evidence="1 2">
    <name type="scientific">Ditylenchus dipsaci</name>
    <dbReference type="NCBI Taxonomy" id="166011"/>
    <lineage>
        <taxon>Eukaryota</taxon>
        <taxon>Metazoa</taxon>
        <taxon>Ecdysozoa</taxon>
        <taxon>Nematoda</taxon>
        <taxon>Chromadorea</taxon>
        <taxon>Rhabditida</taxon>
        <taxon>Tylenchina</taxon>
        <taxon>Tylenchomorpha</taxon>
        <taxon>Sphaerularioidea</taxon>
        <taxon>Anguinidae</taxon>
        <taxon>Anguininae</taxon>
        <taxon>Ditylenchus</taxon>
    </lineage>
</organism>
<dbReference type="Gene3D" id="3.40.390.10">
    <property type="entry name" value="Collagenase (Catalytic Domain)"/>
    <property type="match status" value="1"/>
</dbReference>
<dbReference type="Proteomes" id="UP000887574">
    <property type="component" value="Unplaced"/>
</dbReference>
<keyword evidence="1" id="KW-1185">Reference proteome</keyword>